<proteinExistence type="predicted"/>
<dbReference type="STRING" id="54914.AV540_03285"/>
<dbReference type="RefSeq" id="WP_122966836.1">
    <property type="nucleotide sequence ID" value="NZ_BJMH01000030.1"/>
</dbReference>
<gene>
    <name evidence="1" type="ORF">BPA01_45080</name>
</gene>
<organism evidence="1 2">
    <name type="scientific">Brevibacillus parabrevis</name>
    <dbReference type="NCBI Taxonomy" id="54914"/>
    <lineage>
        <taxon>Bacteria</taxon>
        <taxon>Bacillati</taxon>
        <taxon>Bacillota</taxon>
        <taxon>Bacilli</taxon>
        <taxon>Bacillales</taxon>
        <taxon>Paenibacillaceae</taxon>
        <taxon>Brevibacillus</taxon>
    </lineage>
</organism>
<dbReference type="EMBL" id="BJMH01000030">
    <property type="protein sequence ID" value="GEB34928.1"/>
    <property type="molecule type" value="Genomic_DNA"/>
</dbReference>
<reference evidence="1 2" key="1">
    <citation type="submission" date="2019-06" db="EMBL/GenBank/DDBJ databases">
        <title>Whole genome shotgun sequence of Brevibacillus parabrevis NBRC 12334.</title>
        <authorList>
            <person name="Hosoyama A."/>
            <person name="Uohara A."/>
            <person name="Ohji S."/>
            <person name="Ichikawa N."/>
        </authorList>
    </citation>
    <scope>NUCLEOTIDE SEQUENCE [LARGE SCALE GENOMIC DNA]</scope>
    <source>
        <strain evidence="1 2">NBRC 12334</strain>
    </source>
</reference>
<sequence>MAFRAACPACNCAGEYDLLHSLKQTELGWQLFCELCGESVIHFSTEEKEQIFKAMQLTKEYVPDVINAYGELNVKELSSRVAFGAIAKKETEDKA</sequence>
<name>A0A4Y3PU46_BREPA</name>
<evidence type="ECO:0000313" key="2">
    <source>
        <dbReference type="Proteomes" id="UP000316882"/>
    </source>
</evidence>
<comment type="caution">
    <text evidence="1">The sequence shown here is derived from an EMBL/GenBank/DDBJ whole genome shotgun (WGS) entry which is preliminary data.</text>
</comment>
<dbReference type="Proteomes" id="UP000316882">
    <property type="component" value="Unassembled WGS sequence"/>
</dbReference>
<dbReference type="AlphaFoldDB" id="A0A4Y3PU46"/>
<accession>A0A4Y3PU46</accession>
<keyword evidence="2" id="KW-1185">Reference proteome</keyword>
<protein>
    <submittedName>
        <fullName evidence="1">Uncharacterized protein</fullName>
    </submittedName>
</protein>
<evidence type="ECO:0000313" key="1">
    <source>
        <dbReference type="EMBL" id="GEB34928.1"/>
    </source>
</evidence>